<comment type="caution">
    <text evidence="1">The sequence shown here is derived from an EMBL/GenBank/DDBJ whole genome shotgun (WGS) entry which is preliminary data.</text>
</comment>
<protein>
    <submittedName>
        <fullName evidence="1">Uncharacterized protein</fullName>
    </submittedName>
</protein>
<organism evidence="1 2">
    <name type="scientific">Stylosanthes scabra</name>
    <dbReference type="NCBI Taxonomy" id="79078"/>
    <lineage>
        <taxon>Eukaryota</taxon>
        <taxon>Viridiplantae</taxon>
        <taxon>Streptophyta</taxon>
        <taxon>Embryophyta</taxon>
        <taxon>Tracheophyta</taxon>
        <taxon>Spermatophyta</taxon>
        <taxon>Magnoliopsida</taxon>
        <taxon>eudicotyledons</taxon>
        <taxon>Gunneridae</taxon>
        <taxon>Pentapetalae</taxon>
        <taxon>rosids</taxon>
        <taxon>fabids</taxon>
        <taxon>Fabales</taxon>
        <taxon>Fabaceae</taxon>
        <taxon>Papilionoideae</taxon>
        <taxon>50 kb inversion clade</taxon>
        <taxon>dalbergioids sensu lato</taxon>
        <taxon>Dalbergieae</taxon>
        <taxon>Pterocarpus clade</taxon>
        <taxon>Stylosanthes</taxon>
    </lineage>
</organism>
<feature type="non-terminal residue" evidence="1">
    <location>
        <position position="78"/>
    </location>
</feature>
<dbReference type="Proteomes" id="UP001341840">
    <property type="component" value="Unassembled WGS sequence"/>
</dbReference>
<reference evidence="1 2" key="1">
    <citation type="journal article" date="2023" name="Plants (Basel)">
        <title>Bridging the Gap: Combining Genomics and Transcriptomics Approaches to Understand Stylosanthes scabra, an Orphan Legume from the Brazilian Caatinga.</title>
        <authorList>
            <person name="Ferreira-Neto J.R.C."/>
            <person name="da Silva M.D."/>
            <person name="Binneck E."/>
            <person name="de Melo N.F."/>
            <person name="da Silva R.H."/>
            <person name="de Melo A.L.T.M."/>
            <person name="Pandolfi V."/>
            <person name="Bustamante F.O."/>
            <person name="Brasileiro-Vidal A.C."/>
            <person name="Benko-Iseppon A.M."/>
        </authorList>
    </citation>
    <scope>NUCLEOTIDE SEQUENCE [LARGE SCALE GENOMIC DNA]</scope>
    <source>
        <tissue evidence="1">Leaves</tissue>
    </source>
</reference>
<dbReference type="EMBL" id="JASCZI010062217">
    <property type="protein sequence ID" value="MED6140227.1"/>
    <property type="molecule type" value="Genomic_DNA"/>
</dbReference>
<name>A0ABU6SUW1_9FABA</name>
<accession>A0ABU6SUW1</accession>
<sequence>MRIPRKRFLFHLPYLWTSMRKEDYLRYIKELKRRPKLSPLCSRQASAPDLPRRQPIDSLTVITLRVMISLELATAIVG</sequence>
<keyword evidence="2" id="KW-1185">Reference proteome</keyword>
<evidence type="ECO:0000313" key="1">
    <source>
        <dbReference type="EMBL" id="MED6140227.1"/>
    </source>
</evidence>
<gene>
    <name evidence="1" type="ORF">PIB30_091142</name>
</gene>
<proteinExistence type="predicted"/>
<evidence type="ECO:0000313" key="2">
    <source>
        <dbReference type="Proteomes" id="UP001341840"/>
    </source>
</evidence>